<gene>
    <name evidence="1" type="ORF">R1sor_000566</name>
</gene>
<evidence type="ECO:0000313" key="1">
    <source>
        <dbReference type="EMBL" id="KAL3682544.1"/>
    </source>
</evidence>
<dbReference type="Proteomes" id="UP001633002">
    <property type="component" value="Unassembled WGS sequence"/>
</dbReference>
<protein>
    <submittedName>
        <fullName evidence="1">Uncharacterized protein</fullName>
    </submittedName>
</protein>
<dbReference type="AlphaFoldDB" id="A0ABD3GVZ8"/>
<reference evidence="1 2" key="1">
    <citation type="submission" date="2024-09" db="EMBL/GenBank/DDBJ databases">
        <title>Chromosome-scale assembly of Riccia sorocarpa.</title>
        <authorList>
            <person name="Paukszto L."/>
        </authorList>
    </citation>
    <scope>NUCLEOTIDE SEQUENCE [LARGE SCALE GENOMIC DNA]</scope>
    <source>
        <strain evidence="1">LP-2024</strain>
        <tissue evidence="1">Aerial parts of the thallus</tissue>
    </source>
</reference>
<sequence length="338" mass="38550">MRVRSFDELHGNTLRRLQAADRLDYLPDRSIRVEGPHTGGLDFLKQWQQNRNRDGVRVTDPHFWRNDNVGNEAEKSWIKPNLEWKKLILQEVKMRAKMNASWGLTWSTEKWRKLWKQLWGAKLFLRDKLWIWRVLNKGFSTMERTSTYGVTTAECTRYQTALAIIFASYSRFTWKDRCKAVFEGGTANTPLQVILSEAANTAKKLCRNFKATAKLDSLQTGETTIRVMIAFLLSESTQGTTCFYLDSPPQGRSIREMEDARIYESEGTNRAITTDGGTPGGRLGPPRDFQALDTLEMSVRTTTPPYEAASPIPMLQELAFLGFTEICESSDVEQTGVG</sequence>
<accession>A0ABD3GVZ8</accession>
<organism evidence="1 2">
    <name type="scientific">Riccia sorocarpa</name>
    <dbReference type="NCBI Taxonomy" id="122646"/>
    <lineage>
        <taxon>Eukaryota</taxon>
        <taxon>Viridiplantae</taxon>
        <taxon>Streptophyta</taxon>
        <taxon>Embryophyta</taxon>
        <taxon>Marchantiophyta</taxon>
        <taxon>Marchantiopsida</taxon>
        <taxon>Marchantiidae</taxon>
        <taxon>Marchantiales</taxon>
        <taxon>Ricciaceae</taxon>
        <taxon>Riccia</taxon>
    </lineage>
</organism>
<evidence type="ECO:0000313" key="2">
    <source>
        <dbReference type="Proteomes" id="UP001633002"/>
    </source>
</evidence>
<dbReference type="EMBL" id="JBJQOH010000006">
    <property type="protein sequence ID" value="KAL3682544.1"/>
    <property type="molecule type" value="Genomic_DNA"/>
</dbReference>
<comment type="caution">
    <text evidence="1">The sequence shown here is derived from an EMBL/GenBank/DDBJ whole genome shotgun (WGS) entry which is preliminary data.</text>
</comment>
<name>A0ABD3GVZ8_9MARC</name>
<keyword evidence="2" id="KW-1185">Reference proteome</keyword>
<proteinExistence type="predicted"/>